<evidence type="ECO:0000313" key="1">
    <source>
        <dbReference type="EMBL" id="MCP9275130.1"/>
    </source>
</evidence>
<dbReference type="RefSeq" id="WP_255062877.1">
    <property type="nucleotide sequence ID" value="NZ_JANDBD010000010.1"/>
</dbReference>
<organism evidence="1 2">
    <name type="scientific">Mycolicibacterium arenosum</name>
    <dbReference type="NCBI Taxonomy" id="2952157"/>
    <lineage>
        <taxon>Bacteria</taxon>
        <taxon>Bacillati</taxon>
        <taxon>Actinomycetota</taxon>
        <taxon>Actinomycetes</taxon>
        <taxon>Mycobacteriales</taxon>
        <taxon>Mycobacteriaceae</taxon>
        <taxon>Mycolicibacterium</taxon>
    </lineage>
</organism>
<protein>
    <recommendedName>
        <fullName evidence="3">MarR family transcriptional regulator</fullName>
    </recommendedName>
</protein>
<dbReference type="EMBL" id="JANDBD010000010">
    <property type="protein sequence ID" value="MCP9275130.1"/>
    <property type="molecule type" value="Genomic_DNA"/>
</dbReference>
<gene>
    <name evidence="1" type="ORF">NM203_23340</name>
</gene>
<name>A0ABT1M9A8_9MYCO</name>
<keyword evidence="2" id="KW-1185">Reference proteome</keyword>
<reference evidence="1 2" key="1">
    <citation type="submission" date="2022-06" db="EMBL/GenBank/DDBJ databases">
        <title>Mycolicibacterium sp. CAU 1645 isolated from seawater.</title>
        <authorList>
            <person name="Kim W."/>
        </authorList>
    </citation>
    <scope>NUCLEOTIDE SEQUENCE [LARGE SCALE GENOMIC DNA]</scope>
    <source>
        <strain evidence="1 2">CAU 1645</strain>
    </source>
</reference>
<proteinExistence type="predicted"/>
<evidence type="ECO:0008006" key="3">
    <source>
        <dbReference type="Google" id="ProtNLM"/>
    </source>
</evidence>
<accession>A0ABT1M9A8</accession>
<evidence type="ECO:0000313" key="2">
    <source>
        <dbReference type="Proteomes" id="UP001651690"/>
    </source>
</evidence>
<sequence>MSVHPDELTGGEQAVLLVLMAECRPVPNARLKDLGPDLTKSQRENLQRKELIEVRGKPMMVELTEKGWRMCRAIAGIDAPAGVTGQKKAMYTVLKALDRYLTDADLALADIITPAADEPAAVAGDDVEGRIRSVYAELASRPGGWVSLTRLRGQLADVDRDDVDNVLRDLLRSRGISLIPEENQKVLTDADDVAAVVIGGEKNHLMAIRS</sequence>
<comment type="caution">
    <text evidence="1">The sequence shown here is derived from an EMBL/GenBank/DDBJ whole genome shotgun (WGS) entry which is preliminary data.</text>
</comment>
<dbReference type="Proteomes" id="UP001651690">
    <property type="component" value="Unassembled WGS sequence"/>
</dbReference>